<feature type="domain" description="SHSP" evidence="1">
    <location>
        <begin position="1"/>
        <end position="37"/>
    </location>
</feature>
<keyword evidence="3" id="KW-1185">Reference proteome</keyword>
<comment type="caution">
    <text evidence="2">The sequence shown here is derived from an EMBL/GenBank/DDBJ whole genome shotgun (WGS) entry which is preliminary data.</text>
</comment>
<name>A0A2T2YE51_9BACT</name>
<proteinExistence type="predicted"/>
<sequence length="40" mass="4442">MPEGTEPEQISANYQDGVHLITVSKRQQTPVNTQRSSNIS</sequence>
<evidence type="ECO:0000259" key="1">
    <source>
        <dbReference type="Pfam" id="PF00011"/>
    </source>
</evidence>
<protein>
    <recommendedName>
        <fullName evidence="1">SHSP domain-containing protein</fullName>
    </recommendedName>
</protein>
<evidence type="ECO:0000313" key="3">
    <source>
        <dbReference type="Proteomes" id="UP000240357"/>
    </source>
</evidence>
<evidence type="ECO:0000313" key="2">
    <source>
        <dbReference type="EMBL" id="PSR53784.1"/>
    </source>
</evidence>
<gene>
    <name evidence="2" type="ORF">AHMF7605_09745</name>
</gene>
<accession>A0A2T2YE51</accession>
<dbReference type="EMBL" id="PYFT01000001">
    <property type="protein sequence ID" value="PSR53784.1"/>
    <property type="molecule type" value="Genomic_DNA"/>
</dbReference>
<reference evidence="2 3" key="1">
    <citation type="submission" date="2018-03" db="EMBL/GenBank/DDBJ databases">
        <title>Adhaeribacter sp. HMF7605 Genome sequencing and assembly.</title>
        <authorList>
            <person name="Kang H."/>
            <person name="Kang J."/>
            <person name="Cha I."/>
            <person name="Kim H."/>
            <person name="Joh K."/>
        </authorList>
    </citation>
    <scope>NUCLEOTIDE SEQUENCE [LARGE SCALE GENOMIC DNA]</scope>
    <source>
        <strain evidence="2 3">HMF7605</strain>
    </source>
</reference>
<dbReference type="Pfam" id="PF00011">
    <property type="entry name" value="HSP20"/>
    <property type="match status" value="1"/>
</dbReference>
<dbReference type="AlphaFoldDB" id="A0A2T2YE51"/>
<dbReference type="Proteomes" id="UP000240357">
    <property type="component" value="Unassembled WGS sequence"/>
</dbReference>
<organism evidence="2 3">
    <name type="scientific">Adhaeribacter arboris</name>
    <dbReference type="NCBI Taxonomy" id="2072846"/>
    <lineage>
        <taxon>Bacteria</taxon>
        <taxon>Pseudomonadati</taxon>
        <taxon>Bacteroidota</taxon>
        <taxon>Cytophagia</taxon>
        <taxon>Cytophagales</taxon>
        <taxon>Hymenobacteraceae</taxon>
        <taxon>Adhaeribacter</taxon>
    </lineage>
</organism>
<dbReference type="CDD" id="cd06464">
    <property type="entry name" value="ACD_sHsps-like"/>
    <property type="match status" value="1"/>
</dbReference>
<dbReference type="InterPro" id="IPR002068">
    <property type="entry name" value="A-crystallin/Hsp20_dom"/>
</dbReference>